<proteinExistence type="predicted"/>
<feature type="region of interest" description="Disordered" evidence="1">
    <location>
        <begin position="52"/>
        <end position="83"/>
    </location>
</feature>
<dbReference type="EMBL" id="JAUYZG010000017">
    <property type="protein sequence ID" value="KAK2884181.1"/>
    <property type="molecule type" value="Genomic_DNA"/>
</dbReference>
<gene>
    <name evidence="2" type="ORF">Q8A67_017818</name>
</gene>
<feature type="compositionally biased region" description="Polar residues" evidence="1">
    <location>
        <begin position="64"/>
        <end position="83"/>
    </location>
</feature>
<accession>A0AA88PFJ1</accession>
<reference evidence="2" key="1">
    <citation type="submission" date="2023-08" db="EMBL/GenBank/DDBJ databases">
        <title>Chromosome-level Genome Assembly of mud carp (Cirrhinus molitorella).</title>
        <authorList>
            <person name="Liu H."/>
        </authorList>
    </citation>
    <scope>NUCLEOTIDE SEQUENCE</scope>
    <source>
        <strain evidence="2">Prfri</strain>
        <tissue evidence="2">Muscle</tissue>
    </source>
</reference>
<dbReference type="Proteomes" id="UP001187343">
    <property type="component" value="Unassembled WGS sequence"/>
</dbReference>
<name>A0AA88PFJ1_9TELE</name>
<dbReference type="AlphaFoldDB" id="A0AA88PFJ1"/>
<evidence type="ECO:0000313" key="3">
    <source>
        <dbReference type="Proteomes" id="UP001187343"/>
    </source>
</evidence>
<evidence type="ECO:0000256" key="1">
    <source>
        <dbReference type="SAM" id="MobiDB-lite"/>
    </source>
</evidence>
<keyword evidence="3" id="KW-1185">Reference proteome</keyword>
<comment type="caution">
    <text evidence="2">The sequence shown here is derived from an EMBL/GenBank/DDBJ whole genome shotgun (WGS) entry which is preliminary data.</text>
</comment>
<sequence>MRGFKQDRVISVLASPASPSSKLQLISHELADLVSPAHFAYTSPRSSWRRCESEAADRRGPSEPLNTFDPNNNRVHSNPGISIHSTQLHGDPILIFKEEGIHWFSRRGLLLHKQG</sequence>
<protein>
    <submittedName>
        <fullName evidence="2">Uncharacterized protein</fullName>
    </submittedName>
</protein>
<feature type="compositionally biased region" description="Basic and acidic residues" evidence="1">
    <location>
        <begin position="52"/>
        <end position="61"/>
    </location>
</feature>
<evidence type="ECO:0000313" key="2">
    <source>
        <dbReference type="EMBL" id="KAK2884181.1"/>
    </source>
</evidence>
<organism evidence="2 3">
    <name type="scientific">Cirrhinus molitorella</name>
    <name type="common">mud carp</name>
    <dbReference type="NCBI Taxonomy" id="172907"/>
    <lineage>
        <taxon>Eukaryota</taxon>
        <taxon>Metazoa</taxon>
        <taxon>Chordata</taxon>
        <taxon>Craniata</taxon>
        <taxon>Vertebrata</taxon>
        <taxon>Euteleostomi</taxon>
        <taxon>Actinopterygii</taxon>
        <taxon>Neopterygii</taxon>
        <taxon>Teleostei</taxon>
        <taxon>Ostariophysi</taxon>
        <taxon>Cypriniformes</taxon>
        <taxon>Cyprinidae</taxon>
        <taxon>Labeoninae</taxon>
        <taxon>Labeonini</taxon>
        <taxon>Cirrhinus</taxon>
    </lineage>
</organism>